<dbReference type="SUPFAM" id="SSF51197">
    <property type="entry name" value="Clavaminate synthase-like"/>
    <property type="match status" value="1"/>
</dbReference>
<reference evidence="3 4" key="1">
    <citation type="submission" date="2016-07" db="EMBL/GenBank/DDBJ databases">
        <title>Pervasive Adenine N6-methylation of Active Genes in Fungi.</title>
        <authorList>
            <consortium name="DOE Joint Genome Institute"/>
            <person name="Mondo S.J."/>
            <person name="Dannebaum R.O."/>
            <person name="Kuo R.C."/>
            <person name="Labutti K."/>
            <person name="Haridas S."/>
            <person name="Kuo A."/>
            <person name="Salamov A."/>
            <person name="Ahrendt S.R."/>
            <person name="Lipzen A."/>
            <person name="Sullivan W."/>
            <person name="Andreopoulos W.B."/>
            <person name="Clum A."/>
            <person name="Lindquist E."/>
            <person name="Daum C."/>
            <person name="Ramamoorthy G.K."/>
            <person name="Gryganskyi A."/>
            <person name="Culley D."/>
            <person name="Magnuson J.K."/>
            <person name="James T.Y."/>
            <person name="O'Malley M.A."/>
            <person name="Stajich J.E."/>
            <person name="Spatafora J.W."/>
            <person name="Visel A."/>
            <person name="Grigoriev I.V."/>
        </authorList>
    </citation>
    <scope>NUCLEOTIDE SEQUENCE [LARGE SCALE GENOMIC DNA]</scope>
    <source>
        <strain evidence="3 4">NRRL 2496</strain>
    </source>
</reference>
<dbReference type="AlphaFoldDB" id="A0A1X2H4G0"/>
<comment type="similarity">
    <text evidence="2">Belongs to the PhyH family.</text>
</comment>
<sequence>MGLLTKAQLHKYSNDGYLVLEDALSESQLHLLHEEADILTNYLLSEGYDLSRDLGCIVEPLTCGYLDQPDNNDYKYRVSAYKARRDAISQTDVSHIVLETVSAWAAQLLKKDTVYVFNEQYIIKPPRSATHSQFAWHRDSDYLKREQQEEETIACWIALDDMSQKNGTLLVRPLGQGGNNQDEWVETRAGSIVFMSNRLLHKSIGNPSSQFRRAYMPQYSAKPFGSVGLAVECCIIKTAAKHS</sequence>
<evidence type="ECO:0000256" key="2">
    <source>
        <dbReference type="ARBA" id="ARBA00005830"/>
    </source>
</evidence>
<organism evidence="3 4">
    <name type="scientific">Syncephalastrum racemosum</name>
    <name type="common">Filamentous fungus</name>
    <dbReference type="NCBI Taxonomy" id="13706"/>
    <lineage>
        <taxon>Eukaryota</taxon>
        <taxon>Fungi</taxon>
        <taxon>Fungi incertae sedis</taxon>
        <taxon>Mucoromycota</taxon>
        <taxon>Mucoromycotina</taxon>
        <taxon>Mucoromycetes</taxon>
        <taxon>Mucorales</taxon>
        <taxon>Syncephalastraceae</taxon>
        <taxon>Syncephalastrum</taxon>
    </lineage>
</organism>
<dbReference type="EMBL" id="MCGN01000009">
    <property type="protein sequence ID" value="ORY93267.1"/>
    <property type="molecule type" value="Genomic_DNA"/>
</dbReference>
<dbReference type="InterPro" id="IPR008775">
    <property type="entry name" value="Phytyl_CoA_dOase-like"/>
</dbReference>
<evidence type="ECO:0008006" key="5">
    <source>
        <dbReference type="Google" id="ProtNLM"/>
    </source>
</evidence>
<dbReference type="OMA" id="AMCVHRD"/>
<gene>
    <name evidence="3" type="ORF">BCR43DRAFT_496615</name>
</gene>
<dbReference type="STRING" id="13706.A0A1X2H4G0"/>
<dbReference type="Proteomes" id="UP000242180">
    <property type="component" value="Unassembled WGS sequence"/>
</dbReference>
<name>A0A1X2H4G0_SYNRA</name>
<proteinExistence type="inferred from homology"/>
<dbReference type="Gene3D" id="2.60.120.620">
    <property type="entry name" value="q2cbj1_9rhob like domain"/>
    <property type="match status" value="1"/>
</dbReference>
<dbReference type="PANTHER" id="PTHR20883">
    <property type="entry name" value="PHYTANOYL-COA DIOXYGENASE DOMAIN CONTAINING 1"/>
    <property type="match status" value="1"/>
</dbReference>
<evidence type="ECO:0000313" key="4">
    <source>
        <dbReference type="Proteomes" id="UP000242180"/>
    </source>
</evidence>
<dbReference type="PANTHER" id="PTHR20883:SF46">
    <property type="entry name" value="PHYTANOYL-COA HYDROXYLASE"/>
    <property type="match status" value="1"/>
</dbReference>
<keyword evidence="4" id="KW-1185">Reference proteome</keyword>
<evidence type="ECO:0000256" key="1">
    <source>
        <dbReference type="ARBA" id="ARBA00001962"/>
    </source>
</evidence>
<protein>
    <recommendedName>
        <fullName evidence="5">Phytanoyl-CoA dioxygenase</fullName>
    </recommendedName>
</protein>
<comment type="cofactor">
    <cofactor evidence="1">
        <name>Fe cation</name>
        <dbReference type="ChEBI" id="CHEBI:24875"/>
    </cofactor>
</comment>
<dbReference type="Pfam" id="PF05721">
    <property type="entry name" value="PhyH"/>
    <property type="match status" value="1"/>
</dbReference>
<dbReference type="InParanoid" id="A0A1X2H4G0"/>
<evidence type="ECO:0000313" key="3">
    <source>
        <dbReference type="EMBL" id="ORY93267.1"/>
    </source>
</evidence>
<comment type="caution">
    <text evidence="3">The sequence shown here is derived from an EMBL/GenBank/DDBJ whole genome shotgun (WGS) entry which is preliminary data.</text>
</comment>
<dbReference type="OrthoDB" id="445007at2759"/>
<accession>A0A1X2H4G0</accession>